<feature type="disulfide bond" evidence="8">
    <location>
        <begin position="56"/>
        <end position="74"/>
    </location>
</feature>
<keyword evidence="4" id="KW-0677">Repeat</keyword>
<accession>A0A2R5L910</accession>
<dbReference type="SMART" id="SM00192">
    <property type="entry name" value="LDLa"/>
    <property type="match status" value="4"/>
</dbReference>
<dbReference type="GO" id="GO:0012505">
    <property type="term" value="C:endomembrane system"/>
    <property type="evidence" value="ECO:0007669"/>
    <property type="project" value="UniProtKB-SubCell"/>
</dbReference>
<feature type="disulfide bond" evidence="8">
    <location>
        <begin position="170"/>
        <end position="188"/>
    </location>
</feature>
<evidence type="ECO:0000256" key="3">
    <source>
        <dbReference type="ARBA" id="ARBA00022692"/>
    </source>
</evidence>
<dbReference type="GO" id="GO:0016192">
    <property type="term" value="P:vesicle-mediated transport"/>
    <property type="evidence" value="ECO:0007669"/>
    <property type="project" value="UniProtKB-ARBA"/>
</dbReference>
<protein>
    <submittedName>
        <fullName evidence="9">Putative low-density lipoprotein receptor</fullName>
    </submittedName>
</protein>
<dbReference type="PANTHER" id="PTHR24270:SF61">
    <property type="entry name" value="EGF-LIKE DOMAIN-CONTAINING PROTEIN"/>
    <property type="match status" value="1"/>
</dbReference>
<proteinExistence type="predicted"/>
<feature type="disulfide bond" evidence="8">
    <location>
        <begin position="49"/>
        <end position="61"/>
    </location>
</feature>
<dbReference type="InterPro" id="IPR002172">
    <property type="entry name" value="LDrepeatLR_classA_rpt"/>
</dbReference>
<feature type="disulfide bond" evidence="8">
    <location>
        <begin position="105"/>
        <end position="120"/>
    </location>
</feature>
<dbReference type="CDD" id="cd00112">
    <property type="entry name" value="LDLa"/>
    <property type="match status" value="4"/>
</dbReference>
<dbReference type="PRINTS" id="PR00261">
    <property type="entry name" value="LDLRECEPTOR"/>
</dbReference>
<feature type="disulfide bond" evidence="8">
    <location>
        <begin position="68"/>
        <end position="83"/>
    </location>
</feature>
<dbReference type="InterPro" id="IPR036055">
    <property type="entry name" value="LDL_receptor-like_sf"/>
</dbReference>
<reference evidence="9" key="1">
    <citation type="submission" date="2018-03" db="EMBL/GenBank/DDBJ databases">
        <title>The relapsing fever spirochete Borrelia turicatae persists in the highly oxidative environment of its soft-bodied tick vector.</title>
        <authorList>
            <person name="Bourret T.J."/>
            <person name="Boyle W.K."/>
            <person name="Valenzuela J.G."/>
            <person name="Oliveira F."/>
            <person name="Lopez J.E."/>
        </authorList>
    </citation>
    <scope>NUCLEOTIDE SEQUENCE</scope>
    <source>
        <strain evidence="9">Kansas strain/isolate</strain>
        <tissue evidence="9">Salivary glands</tissue>
    </source>
</reference>
<dbReference type="PROSITE" id="PS01209">
    <property type="entry name" value="LDLRA_1"/>
    <property type="match status" value="2"/>
</dbReference>
<sequence length="232" mass="25449">MASKEATPHCVKPKDLDDPRGCGGWCSGPNELCRRLDNVTFHCVDDSECLHDEWQCSNGLCIPEQRRCDGHFNCYDMTDEYNCECGNDGFHCGNNTSCLPLDRRCNGFVDCWDGSDEANCTALCPTSQHTCNSGQCVPLDFFCDSFRDCDDGSDEPPGCDSPCLPHQKQCLNGRCVPSTVWCDGFDSCGDGSDEANCSGTPARNPNPLLPLQPNFRKRLMGAKGVPPSLRAR</sequence>
<evidence type="ECO:0000256" key="2">
    <source>
        <dbReference type="ARBA" id="ARBA00004308"/>
    </source>
</evidence>
<dbReference type="EMBL" id="GGLE01001833">
    <property type="protein sequence ID" value="MBY05959.1"/>
    <property type="molecule type" value="Transcribed_RNA"/>
</dbReference>
<evidence type="ECO:0000256" key="4">
    <source>
        <dbReference type="ARBA" id="ARBA00022737"/>
    </source>
</evidence>
<comment type="subcellular location">
    <subcellularLocation>
        <location evidence="2">Endomembrane system</location>
    </subcellularLocation>
    <subcellularLocation>
        <location evidence="1">Membrane</location>
        <topology evidence="1">Single-pass membrane protein</topology>
    </subcellularLocation>
</comment>
<evidence type="ECO:0000256" key="7">
    <source>
        <dbReference type="ARBA" id="ARBA00023157"/>
    </source>
</evidence>
<keyword evidence="9" id="KW-0675">Receptor</keyword>
<dbReference type="PROSITE" id="PS50068">
    <property type="entry name" value="LDLRA_2"/>
    <property type="match status" value="4"/>
</dbReference>
<feature type="disulfide bond" evidence="8">
    <location>
        <begin position="163"/>
        <end position="175"/>
    </location>
</feature>
<dbReference type="InterPro" id="IPR023415">
    <property type="entry name" value="LDLR_class-A_CS"/>
</dbReference>
<keyword evidence="9" id="KW-0449">Lipoprotein</keyword>
<organism evidence="9">
    <name type="scientific">Ornithodoros turicata</name>
    <dbReference type="NCBI Taxonomy" id="34597"/>
    <lineage>
        <taxon>Eukaryota</taxon>
        <taxon>Metazoa</taxon>
        <taxon>Ecdysozoa</taxon>
        <taxon>Arthropoda</taxon>
        <taxon>Chelicerata</taxon>
        <taxon>Arachnida</taxon>
        <taxon>Acari</taxon>
        <taxon>Parasitiformes</taxon>
        <taxon>Ixodida</taxon>
        <taxon>Ixodoidea</taxon>
        <taxon>Argasidae</taxon>
        <taxon>Ornithodorinae</taxon>
        <taxon>Ornithodoros</taxon>
    </lineage>
</organism>
<evidence type="ECO:0000256" key="1">
    <source>
        <dbReference type="ARBA" id="ARBA00004167"/>
    </source>
</evidence>
<evidence type="ECO:0000256" key="6">
    <source>
        <dbReference type="ARBA" id="ARBA00023136"/>
    </source>
</evidence>
<keyword evidence="5" id="KW-1133">Transmembrane helix</keyword>
<evidence type="ECO:0000313" key="9">
    <source>
        <dbReference type="EMBL" id="MBY05959.1"/>
    </source>
</evidence>
<keyword evidence="3" id="KW-0812">Transmembrane</keyword>
<keyword evidence="6" id="KW-0472">Membrane</keyword>
<dbReference type="PANTHER" id="PTHR24270">
    <property type="entry name" value="LOW-DENSITY LIPOPROTEIN RECEPTOR-RELATED"/>
    <property type="match status" value="1"/>
</dbReference>
<evidence type="ECO:0000256" key="5">
    <source>
        <dbReference type="ARBA" id="ARBA00022989"/>
    </source>
</evidence>
<dbReference type="SUPFAM" id="SSF57424">
    <property type="entry name" value="LDL receptor-like module"/>
    <property type="match status" value="4"/>
</dbReference>
<evidence type="ECO:0000256" key="8">
    <source>
        <dbReference type="PROSITE-ProRule" id="PRU00124"/>
    </source>
</evidence>
<name>A0A2R5L910_9ACAR</name>
<feature type="disulfide bond" evidence="8">
    <location>
        <begin position="182"/>
        <end position="197"/>
    </location>
</feature>
<dbReference type="GO" id="GO:0005886">
    <property type="term" value="C:plasma membrane"/>
    <property type="evidence" value="ECO:0007669"/>
    <property type="project" value="TreeGrafter"/>
</dbReference>
<dbReference type="InterPro" id="IPR050685">
    <property type="entry name" value="LDLR"/>
</dbReference>
<feature type="disulfide bond" evidence="8">
    <location>
        <begin position="131"/>
        <end position="149"/>
    </location>
</feature>
<dbReference type="AlphaFoldDB" id="A0A2R5L910"/>
<comment type="caution">
    <text evidence="8">Lacks conserved residue(s) required for the propagation of feature annotation.</text>
</comment>
<dbReference type="Pfam" id="PF00057">
    <property type="entry name" value="Ldl_recept_a"/>
    <property type="match status" value="4"/>
</dbReference>
<dbReference type="Gene3D" id="4.10.400.10">
    <property type="entry name" value="Low-density Lipoprotein Receptor"/>
    <property type="match status" value="4"/>
</dbReference>
<keyword evidence="7 8" id="KW-1015">Disulfide bond</keyword>
<feature type="disulfide bond" evidence="8">
    <location>
        <begin position="124"/>
        <end position="136"/>
    </location>
</feature>